<feature type="non-terminal residue" evidence="1">
    <location>
        <position position="65"/>
    </location>
</feature>
<sequence length="65" mass="7452">MNNFHSFHIGFDCCHQQIATSTVATATITWLDGLRLVLILHHKPLGKAFEVRCLHILVHDRTPFE</sequence>
<name>A0AAD9U768_9ROSI</name>
<evidence type="ECO:0000313" key="1">
    <source>
        <dbReference type="EMBL" id="KAK2648838.1"/>
    </source>
</evidence>
<dbReference type="Proteomes" id="UP001280121">
    <property type="component" value="Unassembled WGS sequence"/>
</dbReference>
<protein>
    <submittedName>
        <fullName evidence="1">Uncharacterized protein</fullName>
    </submittedName>
</protein>
<proteinExistence type="predicted"/>
<reference evidence="1" key="1">
    <citation type="journal article" date="2023" name="Plant J.">
        <title>Genome sequences and population genomics provide insights into the demographic history, inbreeding, and mutation load of two 'living fossil' tree species of Dipteronia.</title>
        <authorList>
            <person name="Feng Y."/>
            <person name="Comes H.P."/>
            <person name="Chen J."/>
            <person name="Zhu S."/>
            <person name="Lu R."/>
            <person name="Zhang X."/>
            <person name="Li P."/>
            <person name="Qiu J."/>
            <person name="Olsen K.M."/>
            <person name="Qiu Y."/>
        </authorList>
    </citation>
    <scope>NUCLEOTIDE SEQUENCE</scope>
    <source>
        <strain evidence="1">KIB01</strain>
    </source>
</reference>
<organism evidence="1 2">
    <name type="scientific">Dipteronia dyeriana</name>
    <dbReference type="NCBI Taxonomy" id="168575"/>
    <lineage>
        <taxon>Eukaryota</taxon>
        <taxon>Viridiplantae</taxon>
        <taxon>Streptophyta</taxon>
        <taxon>Embryophyta</taxon>
        <taxon>Tracheophyta</taxon>
        <taxon>Spermatophyta</taxon>
        <taxon>Magnoliopsida</taxon>
        <taxon>eudicotyledons</taxon>
        <taxon>Gunneridae</taxon>
        <taxon>Pentapetalae</taxon>
        <taxon>rosids</taxon>
        <taxon>malvids</taxon>
        <taxon>Sapindales</taxon>
        <taxon>Sapindaceae</taxon>
        <taxon>Hippocastanoideae</taxon>
        <taxon>Acereae</taxon>
        <taxon>Dipteronia</taxon>
    </lineage>
</organism>
<gene>
    <name evidence="1" type="ORF">Ddye_016327</name>
</gene>
<dbReference type="AlphaFoldDB" id="A0AAD9U768"/>
<dbReference type="EMBL" id="JANJYI010000005">
    <property type="protein sequence ID" value="KAK2648838.1"/>
    <property type="molecule type" value="Genomic_DNA"/>
</dbReference>
<accession>A0AAD9U768</accession>
<comment type="caution">
    <text evidence="1">The sequence shown here is derived from an EMBL/GenBank/DDBJ whole genome shotgun (WGS) entry which is preliminary data.</text>
</comment>
<evidence type="ECO:0000313" key="2">
    <source>
        <dbReference type="Proteomes" id="UP001280121"/>
    </source>
</evidence>
<keyword evidence="2" id="KW-1185">Reference proteome</keyword>